<gene>
    <name evidence="7" type="ORF">KCX74_07035</name>
</gene>
<dbReference type="PANTHER" id="PTHR37316">
    <property type="entry name" value="TEICHOIC ACID GLYCEROL-PHOSPHATE PRIMASE"/>
    <property type="match status" value="1"/>
</dbReference>
<sequence>MVREIAISVYLQVFHFIFNLCKLFPQKQKTVGVATFGDNIYYTAQAIRKQTPEEEIIILKVPKCNYPFQQHIINKEILFSLKHPLSFVQSIYHLATATTVLVDNYYGFLAVTNFKPETTCIQLWHAAGAIKKFGLMDPSIKNRSKKAIMRFQQVYNKFHYTVVGSERMATIFRQSFNLPNESILRTGIPRTDVFYDKKEEKRISKQIQLEFPTIKDKKIILYAPTFRDKQLSNYQVQLDMEMLYNHLSSDYVLFVKLHPAISNSLINNYPNFVYDVSDYAETNHLLMVTDLLITDYSSIPFEYAIYQKPMIFYAYDLEEYKQERGIIQDYEKQMPGPVVTSTESIIREIKQNNFNKTQINAFANLWNDYSNGNASSQLANFITRTDDKEKKQALI</sequence>
<evidence type="ECO:0000256" key="6">
    <source>
        <dbReference type="ARBA" id="ARBA00023136"/>
    </source>
</evidence>
<protein>
    <submittedName>
        <fullName evidence="7">CDP-glycerol glycerophosphotransferase family protein</fullName>
    </submittedName>
</protein>
<dbReference type="InterPro" id="IPR007554">
    <property type="entry name" value="Glycerophosphate_synth"/>
</dbReference>
<evidence type="ECO:0000256" key="3">
    <source>
        <dbReference type="ARBA" id="ARBA00022475"/>
    </source>
</evidence>
<evidence type="ECO:0000313" key="7">
    <source>
        <dbReference type="EMBL" id="MBR7795796.1"/>
    </source>
</evidence>
<proteinExistence type="inferred from homology"/>
<dbReference type="EMBL" id="JAGSOT010000015">
    <property type="protein sequence ID" value="MBR7795796.1"/>
    <property type="molecule type" value="Genomic_DNA"/>
</dbReference>
<evidence type="ECO:0000256" key="1">
    <source>
        <dbReference type="ARBA" id="ARBA00004202"/>
    </source>
</evidence>
<dbReference type="AlphaFoldDB" id="A0A941IAW6"/>
<organism evidence="7 8">
    <name type="scientific">Virgibacillus salarius</name>
    <dbReference type="NCBI Taxonomy" id="447199"/>
    <lineage>
        <taxon>Bacteria</taxon>
        <taxon>Bacillati</taxon>
        <taxon>Bacillota</taxon>
        <taxon>Bacilli</taxon>
        <taxon>Bacillales</taxon>
        <taxon>Bacillaceae</taxon>
        <taxon>Virgibacillus</taxon>
    </lineage>
</organism>
<keyword evidence="3" id="KW-1003">Cell membrane</keyword>
<evidence type="ECO:0000256" key="5">
    <source>
        <dbReference type="ARBA" id="ARBA00022944"/>
    </source>
</evidence>
<comment type="similarity">
    <text evidence="2">Belongs to the CDP-glycerol glycerophosphotransferase family.</text>
</comment>
<accession>A0A941IAW6</accession>
<evidence type="ECO:0000313" key="8">
    <source>
        <dbReference type="Proteomes" id="UP000675284"/>
    </source>
</evidence>
<keyword evidence="5" id="KW-0777">Teichoic acid biosynthesis</keyword>
<evidence type="ECO:0000256" key="2">
    <source>
        <dbReference type="ARBA" id="ARBA00010488"/>
    </source>
</evidence>
<dbReference type="SUPFAM" id="SSF53756">
    <property type="entry name" value="UDP-Glycosyltransferase/glycogen phosphorylase"/>
    <property type="match status" value="1"/>
</dbReference>
<comment type="caution">
    <text evidence="7">The sequence shown here is derived from an EMBL/GenBank/DDBJ whole genome shotgun (WGS) entry which is preliminary data.</text>
</comment>
<dbReference type="GO" id="GO:0047355">
    <property type="term" value="F:CDP-glycerol glycerophosphotransferase activity"/>
    <property type="evidence" value="ECO:0007669"/>
    <property type="project" value="InterPro"/>
</dbReference>
<dbReference type="InterPro" id="IPR043148">
    <property type="entry name" value="TagF_C"/>
</dbReference>
<name>A0A941IAW6_9BACI</name>
<evidence type="ECO:0000256" key="4">
    <source>
        <dbReference type="ARBA" id="ARBA00022679"/>
    </source>
</evidence>
<reference evidence="7" key="1">
    <citation type="submission" date="2021-04" db="EMBL/GenBank/DDBJ databases">
        <title>Isolation and polyphasic classification of algal microorganism.</title>
        <authorList>
            <person name="Wang S."/>
        </authorList>
    </citation>
    <scope>NUCLEOTIDE SEQUENCE</scope>
    <source>
        <strain evidence="7">720a</strain>
    </source>
</reference>
<dbReference type="GO" id="GO:0019350">
    <property type="term" value="P:teichoic acid biosynthetic process"/>
    <property type="evidence" value="ECO:0007669"/>
    <property type="project" value="UniProtKB-KW"/>
</dbReference>
<dbReference type="Gene3D" id="3.40.50.12580">
    <property type="match status" value="1"/>
</dbReference>
<dbReference type="InterPro" id="IPR051612">
    <property type="entry name" value="Teichoic_Acid_Biosynth"/>
</dbReference>
<dbReference type="RefSeq" id="WP_166530170.1">
    <property type="nucleotide sequence ID" value="NZ_JAGSOT010000015.1"/>
</dbReference>
<keyword evidence="8" id="KW-1185">Reference proteome</keyword>
<keyword evidence="6" id="KW-0472">Membrane</keyword>
<dbReference type="GO" id="GO:0005886">
    <property type="term" value="C:plasma membrane"/>
    <property type="evidence" value="ECO:0007669"/>
    <property type="project" value="UniProtKB-SubCell"/>
</dbReference>
<dbReference type="InterPro" id="IPR043149">
    <property type="entry name" value="TagF_N"/>
</dbReference>
<dbReference type="Pfam" id="PF04464">
    <property type="entry name" value="Glyphos_transf"/>
    <property type="match status" value="1"/>
</dbReference>
<dbReference type="Proteomes" id="UP000675284">
    <property type="component" value="Unassembled WGS sequence"/>
</dbReference>
<dbReference type="PANTHER" id="PTHR37316:SF1">
    <property type="entry name" value="TEICHOIC ACID GLYCEROL-PHOSPHATE PRIMASE"/>
    <property type="match status" value="1"/>
</dbReference>
<comment type="subcellular location">
    <subcellularLocation>
        <location evidence="1">Cell membrane</location>
        <topology evidence="1">Peripheral membrane protein</topology>
    </subcellularLocation>
</comment>
<keyword evidence="4" id="KW-0808">Transferase</keyword>
<dbReference type="Gene3D" id="3.40.50.11820">
    <property type="match status" value="1"/>
</dbReference>